<feature type="compositionally biased region" description="Basic and acidic residues" evidence="1">
    <location>
        <begin position="115"/>
        <end position="124"/>
    </location>
</feature>
<evidence type="ECO:0000313" key="2">
    <source>
        <dbReference type="EMBL" id="MPM87265.1"/>
    </source>
</evidence>
<evidence type="ECO:0000256" key="1">
    <source>
        <dbReference type="SAM" id="MobiDB-lite"/>
    </source>
</evidence>
<feature type="compositionally biased region" description="Basic and acidic residues" evidence="1">
    <location>
        <begin position="77"/>
        <end position="89"/>
    </location>
</feature>
<feature type="region of interest" description="Disordered" evidence="1">
    <location>
        <begin position="1"/>
        <end position="273"/>
    </location>
</feature>
<sequence>MAGELLPGDDGVTGDGHQEQQRHDLLVAAQPVHRGGHRVGRGEVVRPQHHGHRGGAERRPGQRQPDGGVGGPVVVLADRDVAGRGDEGGRQGAGEEEEQVGGVRPGGVGHDDDDERHQHRDEPGQRGGGAGDEVPPGAGRQCVRQGHAVDVRAVGRGLHQTGPEPQLGGAADPVPQPVADRGEVVGAGDRGEADDGHQATEGGQSREPGGEVAEPGHVAGERVGLGAGRQRWLPREVAHHQPDPDDAGEDRDPEGHPGAGAEGRPTGRGCRGVRDARGRREAGIGHGFPFWSSSATGYPGPLRQSLSRGSPGRLACRTAA</sequence>
<dbReference type="AlphaFoldDB" id="A0A645DDJ6"/>
<gene>
    <name evidence="2" type="ORF">SDC9_134361</name>
</gene>
<feature type="compositionally biased region" description="Basic and acidic residues" evidence="1">
    <location>
        <begin position="16"/>
        <end position="25"/>
    </location>
</feature>
<accession>A0A645DDJ6</accession>
<proteinExistence type="predicted"/>
<name>A0A645DDJ6_9ZZZZ</name>
<comment type="caution">
    <text evidence="2">The sequence shown here is derived from an EMBL/GenBank/DDBJ whole genome shotgun (WGS) entry which is preliminary data.</text>
</comment>
<feature type="compositionally biased region" description="Basic and acidic residues" evidence="1">
    <location>
        <begin position="189"/>
        <end position="198"/>
    </location>
</feature>
<reference evidence="2" key="1">
    <citation type="submission" date="2019-08" db="EMBL/GenBank/DDBJ databases">
        <authorList>
            <person name="Kucharzyk K."/>
            <person name="Murdoch R.W."/>
            <person name="Higgins S."/>
            <person name="Loffler F."/>
        </authorList>
    </citation>
    <scope>NUCLEOTIDE SEQUENCE</scope>
</reference>
<organism evidence="2">
    <name type="scientific">bioreactor metagenome</name>
    <dbReference type="NCBI Taxonomy" id="1076179"/>
    <lineage>
        <taxon>unclassified sequences</taxon>
        <taxon>metagenomes</taxon>
        <taxon>ecological metagenomes</taxon>
    </lineage>
</organism>
<dbReference type="EMBL" id="VSSQ01035122">
    <property type="protein sequence ID" value="MPM87265.1"/>
    <property type="molecule type" value="Genomic_DNA"/>
</dbReference>
<feature type="compositionally biased region" description="Basic and acidic residues" evidence="1">
    <location>
        <begin position="233"/>
        <end position="243"/>
    </location>
</feature>
<protein>
    <submittedName>
        <fullName evidence="2">Uncharacterized protein</fullName>
    </submittedName>
</protein>